<keyword evidence="16" id="KW-1185">Reference proteome</keyword>
<evidence type="ECO:0000313" key="17">
    <source>
        <dbReference type="WBParaSite" id="HCON_00045510-00001"/>
    </source>
</evidence>
<dbReference type="WBParaSite" id="HCON_00045510-00001">
    <property type="protein sequence ID" value="HCON_00045510-00001"/>
    <property type="gene ID" value="HCON_00045510"/>
</dbReference>
<evidence type="ECO:0000256" key="10">
    <source>
        <dbReference type="PROSITE-ProRule" id="PRU00146"/>
    </source>
</evidence>
<dbReference type="InterPro" id="IPR001965">
    <property type="entry name" value="Znf_PHD"/>
</dbReference>
<dbReference type="InterPro" id="IPR028941">
    <property type="entry name" value="WHIM2_dom"/>
</dbReference>
<dbReference type="SMART" id="SM00249">
    <property type="entry name" value="PHD"/>
    <property type="match status" value="3"/>
</dbReference>
<dbReference type="SMART" id="SM00571">
    <property type="entry name" value="DDT"/>
    <property type="match status" value="1"/>
</dbReference>
<dbReference type="InterPro" id="IPR018359">
    <property type="entry name" value="Bromodomain_CS"/>
</dbReference>
<dbReference type="Proteomes" id="UP000025227">
    <property type="component" value="Unplaced"/>
</dbReference>
<name>A0A7I4Y389_HAECO</name>
<dbReference type="GO" id="GO:0000978">
    <property type="term" value="F:RNA polymerase II cis-regulatory region sequence-specific DNA binding"/>
    <property type="evidence" value="ECO:0007669"/>
    <property type="project" value="TreeGrafter"/>
</dbReference>
<feature type="compositionally biased region" description="Basic residues" evidence="12">
    <location>
        <begin position="1522"/>
        <end position="1532"/>
    </location>
</feature>
<evidence type="ECO:0000313" key="16">
    <source>
        <dbReference type="Proteomes" id="UP000025227"/>
    </source>
</evidence>
<protein>
    <submittedName>
        <fullName evidence="17">Nucleosome-remodeling factor subunit BPTF</fullName>
    </submittedName>
</protein>
<dbReference type="SUPFAM" id="SSF47370">
    <property type="entry name" value="Bromodomain"/>
    <property type="match status" value="1"/>
</dbReference>
<dbReference type="SMART" id="SM00297">
    <property type="entry name" value="BROMO"/>
    <property type="match status" value="1"/>
</dbReference>
<feature type="compositionally biased region" description="Basic and acidic residues" evidence="12">
    <location>
        <begin position="1565"/>
        <end position="1598"/>
    </location>
</feature>
<comment type="subcellular location">
    <subcellularLocation>
        <location evidence="1">Nucleus</location>
    </subcellularLocation>
</comment>
<keyword evidence="7" id="KW-0804">Transcription</keyword>
<feature type="compositionally biased region" description="Basic and acidic residues" evidence="12">
    <location>
        <begin position="1628"/>
        <end position="1637"/>
    </location>
</feature>
<dbReference type="OrthoDB" id="784962at2759"/>
<evidence type="ECO:0000259" key="15">
    <source>
        <dbReference type="PROSITE" id="PS50827"/>
    </source>
</evidence>
<evidence type="ECO:0000256" key="1">
    <source>
        <dbReference type="ARBA" id="ARBA00004123"/>
    </source>
</evidence>
<feature type="domain" description="PHD-type" evidence="14">
    <location>
        <begin position="1675"/>
        <end position="1726"/>
    </location>
</feature>
<feature type="region of interest" description="Disordered" evidence="12">
    <location>
        <begin position="1"/>
        <end position="120"/>
    </location>
</feature>
<dbReference type="Pfam" id="PF02791">
    <property type="entry name" value="DDT"/>
    <property type="match status" value="1"/>
</dbReference>
<evidence type="ECO:0000256" key="5">
    <source>
        <dbReference type="ARBA" id="ARBA00023015"/>
    </source>
</evidence>
<feature type="region of interest" description="Disordered" evidence="12">
    <location>
        <begin position="1191"/>
        <end position="1216"/>
    </location>
</feature>
<keyword evidence="5" id="KW-0805">Transcription regulation</keyword>
<feature type="domain" description="PHD-type" evidence="14">
    <location>
        <begin position="1735"/>
        <end position="1786"/>
    </location>
</feature>
<dbReference type="GO" id="GO:0016589">
    <property type="term" value="C:NURF complex"/>
    <property type="evidence" value="ECO:0007669"/>
    <property type="project" value="InterPro"/>
</dbReference>
<feature type="compositionally biased region" description="Basic residues" evidence="12">
    <location>
        <begin position="71"/>
        <end position="83"/>
    </location>
</feature>
<dbReference type="InterPro" id="IPR013083">
    <property type="entry name" value="Znf_RING/FYVE/PHD"/>
</dbReference>
<sequence>MPGVALPVTERAPSLRISLRKRALAQAQEASPAQTNAKTSSRAQPKKRGRPSASKAKSQSSSKTSADGRSRSGRGRSSGKSKYSRPWEVDDGEDRAYDYVSCSESESSSSEEEYSLKSSQSHVFIEDEQDTDCIANDDSFQYSEEDAAECSRLPWIELSSAEIPPLILPDSSNDIPVPREYLLDVVELYELLRSYWRTLRLSPFLFEDFCAALSSSDNSRLLSEIHIVLLRMCFKNDDEEQVHFSGNETNNAYNIITACLEPMTYAEVLRQYLSCDPNVPAEVMEAVKAPNYPFVDFPTRLVLITFLSYRFLYSNEYKKTVVATGGRLEHEETCRACSKGGDVIQCDTCEAVFHMGCVSLEVKPDEWVCELCEKNKVRGVQDCLPLDEYPSKQPLRMEPIGRDRHGRFYWFVARRIFVHNIDESDLRYYSTAPQFYQLVKLMDPSFYEFHLCKVFFERLSDILEQMSVTLELSSDRRDTLYRENYNANKPLPSEVYLQQDNMHLMAEILSAEPVGDMKSEDSEEEPSREDEEAMTTLIGYFKTMLGLSHGRLVNNFWSGNVEESELLQLKKDGSEGLLRPDPSNLFRMGCPSNDNSFSKYTNFFVEHKFGEHPSTKKKMVDKKKYLCSKFSLMEEGEWSFEWSIAKGHTLYGSERLQTLYVAWTIGKILRKIPIELMQRKWRDALPSFKKELDSPTTSWQKLRDLLLRLECGMRRTLFLPQWWNNLGHTRLTRTTVEDRERLVKEAQRRKKEEREGVDALDDEIVVVKHTRMPHGISRELTRMRDEKYRVFGRGVLGGWIWFSRTLVRDIRKQGTNDETVTINKKVTRLEEIVTRLKQWRTEQEMMCKRKNNCVCYSPSCRIGIPSRSVCSDDVNAGYQSCYSLECRRQETGVGGLRSPFQSSEPISSIGVVKAYDPSRTTVPRKGVLGEDLPWPLPDVNYFVSRGSKRTSIFVVPQVTLRRLAKTGGRKAIYVPSFSATAKGNLQYWNYPTPRPCFDLCWRWLTVNCSSLQAVALQLRILWASVRWQDMKPEDDDPDRRVVNHYPDRDERRWISLHKEYAPPCIYERYRISIEVLPLDDDNGVDEEDDLSWTSSERERRKSARRRKPQLQSSRIRRVTQIKEEWVDGVDLKLYEIYDYWRGFSERFTNRIKPAQSTPQKVQISRPVLRPPQTTKERTASPVPNVVAARKAVSNQVSARPTPPPPLRAPSTPAPQQLRRAPIITAERSRTSQRINDFKRVSTPNEREDETSCDSTYTEGSELTGWEPRVAKRPRLSTPRMDTSRLLQTLTPPTSRTVTGRSYQVGYIRGGGRGTMFGSTLPARRITSYREFCRRRGVNMRSSTRAYRFDFENNEDEERAIAEAIAREEELMRQEEADKGGRPEPGARDPAGRPYDEDPGEHARLVTPSRLGMGFYSQPALPRYPSNLMVHRDDSPDTRAVKQVLETMVIQVCRWDKQFGWYKNLLSRPTRPHFDRFRRRMFVSQRETVLAEHLDRLRKEINKRRTQMENKAEELCGLPTPWRKSRMKSHMRASRVSNNSKNTGADRPPPVAINPAEISLGGDAVDWTKDQKSSTVPKEEGCDSKNEGDSEAKEVKDEPELVEESSAVADWQPSKRGPALPNTPKYKKKIYERSHEESSSSGSELRRRGRPRKRHYKDTEKPVKDKPSPLGSNPNTFHCICRTRYNPNRFYIACEMCFKWFHGDCVDVTEESAKEMDGWTCPECIQETQKACEEQVLYCTCRTPYNDNEFYVGCESCEGWYHPKCVGITKEEAEAMDEYVCPSCTEAQTTQGYESASSSASSTHATLCRADYPLVWRLLECVADHRMSWPFRQPVSLDEFPNYLDVVEHPIDLSIIQQRLENLEYQRLKDFTRDMSRLFENARIFYPRDSNVYHCAETLEKIFEHALVEVRAEIDARISGRKVSESRTIDSSLDIDTDQLIDVNLDVDPTMFLL</sequence>
<dbReference type="Pfam" id="PF00628">
    <property type="entry name" value="PHD"/>
    <property type="match status" value="3"/>
</dbReference>
<feature type="compositionally biased region" description="Polar residues" evidence="12">
    <location>
        <begin position="28"/>
        <end position="43"/>
    </location>
</feature>
<dbReference type="InterPro" id="IPR036427">
    <property type="entry name" value="Bromodomain-like_sf"/>
</dbReference>
<feature type="compositionally biased region" description="Basic and acidic residues" evidence="12">
    <location>
        <begin position="1656"/>
        <end position="1666"/>
    </location>
</feature>
<keyword evidence="2" id="KW-0479">Metal-binding</keyword>
<dbReference type="GO" id="GO:0006357">
    <property type="term" value="P:regulation of transcription by RNA polymerase II"/>
    <property type="evidence" value="ECO:0007669"/>
    <property type="project" value="InterPro"/>
</dbReference>
<dbReference type="InterPro" id="IPR038028">
    <property type="entry name" value="BPTF"/>
</dbReference>
<dbReference type="PROSITE" id="PS50014">
    <property type="entry name" value="BROMODOMAIN_2"/>
    <property type="match status" value="1"/>
</dbReference>
<reference evidence="17" key="1">
    <citation type="submission" date="2020-12" db="UniProtKB">
        <authorList>
            <consortium name="WormBaseParasite"/>
        </authorList>
    </citation>
    <scope>IDENTIFICATION</scope>
    <source>
        <strain evidence="17">MHco3</strain>
    </source>
</reference>
<dbReference type="Pfam" id="PF00439">
    <property type="entry name" value="Bromodomain"/>
    <property type="match status" value="1"/>
</dbReference>
<evidence type="ECO:0000256" key="6">
    <source>
        <dbReference type="ARBA" id="ARBA00023117"/>
    </source>
</evidence>
<dbReference type="PROSITE" id="PS01359">
    <property type="entry name" value="ZF_PHD_1"/>
    <property type="match status" value="1"/>
</dbReference>
<feature type="domain" description="PHD-type" evidence="14">
    <location>
        <begin position="331"/>
        <end position="375"/>
    </location>
</feature>
<dbReference type="InterPro" id="IPR018501">
    <property type="entry name" value="DDT_dom"/>
</dbReference>
<feature type="compositionally biased region" description="Low complexity" evidence="12">
    <location>
        <begin position="52"/>
        <end position="65"/>
    </location>
</feature>
<evidence type="ECO:0000256" key="11">
    <source>
        <dbReference type="SAM" id="Coils"/>
    </source>
</evidence>
<evidence type="ECO:0000256" key="3">
    <source>
        <dbReference type="ARBA" id="ARBA00022771"/>
    </source>
</evidence>
<dbReference type="InterPro" id="IPR001487">
    <property type="entry name" value="Bromodomain"/>
</dbReference>
<evidence type="ECO:0000259" key="14">
    <source>
        <dbReference type="PROSITE" id="PS50016"/>
    </source>
</evidence>
<dbReference type="Pfam" id="PF15613">
    <property type="entry name" value="WSD"/>
    <property type="match status" value="1"/>
</dbReference>
<dbReference type="PROSITE" id="PS50016">
    <property type="entry name" value="ZF_PHD_2"/>
    <property type="match status" value="3"/>
</dbReference>
<dbReference type="PANTHER" id="PTHR45975:SF2">
    <property type="entry name" value="NUCLEOSOME-REMODELING FACTOR SUBUNIT BPTF"/>
    <property type="match status" value="1"/>
</dbReference>
<evidence type="ECO:0000256" key="7">
    <source>
        <dbReference type="ARBA" id="ARBA00023163"/>
    </source>
</evidence>
<dbReference type="GO" id="GO:0008270">
    <property type="term" value="F:zinc ion binding"/>
    <property type="evidence" value="ECO:0007669"/>
    <property type="project" value="UniProtKB-KW"/>
</dbReference>
<evidence type="ECO:0000256" key="9">
    <source>
        <dbReference type="PROSITE-ProRule" id="PRU00035"/>
    </source>
</evidence>
<dbReference type="Gene3D" id="1.20.920.10">
    <property type="entry name" value="Bromodomain-like"/>
    <property type="match status" value="1"/>
</dbReference>
<feature type="domain" description="DDT" evidence="15">
    <location>
        <begin position="179"/>
        <end position="239"/>
    </location>
</feature>
<evidence type="ECO:0000256" key="12">
    <source>
        <dbReference type="SAM" id="MobiDB-lite"/>
    </source>
</evidence>
<dbReference type="PROSITE" id="PS50827">
    <property type="entry name" value="DDT"/>
    <property type="match status" value="1"/>
</dbReference>
<organism evidence="16 17">
    <name type="scientific">Haemonchus contortus</name>
    <name type="common">Barber pole worm</name>
    <dbReference type="NCBI Taxonomy" id="6289"/>
    <lineage>
        <taxon>Eukaryota</taxon>
        <taxon>Metazoa</taxon>
        <taxon>Ecdysozoa</taxon>
        <taxon>Nematoda</taxon>
        <taxon>Chromadorea</taxon>
        <taxon>Rhabditida</taxon>
        <taxon>Rhabditina</taxon>
        <taxon>Rhabditomorpha</taxon>
        <taxon>Strongyloidea</taxon>
        <taxon>Trichostrongylidae</taxon>
        <taxon>Haemonchus</taxon>
    </lineage>
</organism>
<dbReference type="InterPro" id="IPR011011">
    <property type="entry name" value="Znf_FYVE_PHD"/>
</dbReference>
<evidence type="ECO:0000256" key="4">
    <source>
        <dbReference type="ARBA" id="ARBA00022833"/>
    </source>
</evidence>
<feature type="compositionally biased region" description="Basic residues" evidence="12">
    <location>
        <begin position="1646"/>
        <end position="1655"/>
    </location>
</feature>
<keyword evidence="6 9" id="KW-0103">Bromodomain</keyword>
<evidence type="ECO:0000256" key="2">
    <source>
        <dbReference type="ARBA" id="ARBA00022723"/>
    </source>
</evidence>
<feature type="region of interest" description="Disordered" evidence="12">
    <location>
        <begin position="1085"/>
        <end position="1111"/>
    </location>
</feature>
<feature type="domain" description="Bromo" evidence="13">
    <location>
        <begin position="1822"/>
        <end position="1892"/>
    </location>
</feature>
<evidence type="ECO:0000256" key="8">
    <source>
        <dbReference type="ARBA" id="ARBA00023242"/>
    </source>
</evidence>
<dbReference type="InterPro" id="IPR019786">
    <property type="entry name" value="Zinc_finger_PHD-type_CS"/>
</dbReference>
<evidence type="ECO:0000259" key="13">
    <source>
        <dbReference type="PROSITE" id="PS50014"/>
    </source>
</evidence>
<dbReference type="PROSITE" id="PS00633">
    <property type="entry name" value="BROMODOMAIN_1"/>
    <property type="match status" value="1"/>
</dbReference>
<feature type="region of interest" description="Disordered" evidence="12">
    <location>
        <begin position="1371"/>
        <end position="1402"/>
    </location>
</feature>
<dbReference type="InterPro" id="IPR019787">
    <property type="entry name" value="Znf_PHD-finger"/>
</dbReference>
<feature type="compositionally biased region" description="Basic residues" evidence="12">
    <location>
        <begin position="1100"/>
        <end position="1111"/>
    </location>
</feature>
<keyword evidence="8" id="KW-0539">Nucleus</keyword>
<feature type="coiled-coil region" evidence="11">
    <location>
        <begin position="736"/>
        <end position="763"/>
    </location>
</feature>
<keyword evidence="3 10" id="KW-0863">Zinc-finger</keyword>
<dbReference type="SUPFAM" id="SSF57903">
    <property type="entry name" value="FYVE/PHD zinc finger"/>
    <property type="match status" value="3"/>
</dbReference>
<accession>A0A7I4Y389</accession>
<keyword evidence="4" id="KW-0862">Zinc</keyword>
<dbReference type="PRINTS" id="PR00503">
    <property type="entry name" value="BROMODOMAIN"/>
</dbReference>
<dbReference type="Gene3D" id="3.30.40.10">
    <property type="entry name" value="Zinc/RING finger domain, C3HC4 (zinc finger)"/>
    <property type="match status" value="3"/>
</dbReference>
<feature type="region of interest" description="Disordered" evidence="12">
    <location>
        <begin position="1521"/>
        <end position="1668"/>
    </location>
</feature>
<keyword evidence="11" id="KW-0175">Coiled coil</keyword>
<dbReference type="OMA" id="FEDFCTA"/>
<dbReference type="PANTHER" id="PTHR45975">
    <property type="entry name" value="NUCLEOSOME-REMODELING FACTOR SUBUNIT BPTF"/>
    <property type="match status" value="1"/>
</dbReference>
<feature type="region of interest" description="Disordered" evidence="12">
    <location>
        <begin position="1239"/>
        <end position="1263"/>
    </location>
</feature>
<proteinExistence type="predicted"/>
<dbReference type="CDD" id="cd15560">
    <property type="entry name" value="PHD2_3_BPTF"/>
    <property type="match status" value="1"/>
</dbReference>